<keyword evidence="1" id="KW-0805">Transcription regulation</keyword>
<gene>
    <name evidence="5" type="ORF">ACFONA_13105</name>
</gene>
<name>A0ABV7SVS9_9SPHN</name>
<evidence type="ECO:0000256" key="1">
    <source>
        <dbReference type="ARBA" id="ARBA00023015"/>
    </source>
</evidence>
<dbReference type="CDD" id="cd00093">
    <property type="entry name" value="HTH_XRE"/>
    <property type="match status" value="1"/>
</dbReference>
<dbReference type="Proteomes" id="UP001595713">
    <property type="component" value="Unassembled WGS sequence"/>
</dbReference>
<dbReference type="RefSeq" id="WP_261293027.1">
    <property type="nucleotide sequence ID" value="NZ_JANQBK010000001.1"/>
</dbReference>
<dbReference type="EMBL" id="JBHRXP010000007">
    <property type="protein sequence ID" value="MFC3581103.1"/>
    <property type="molecule type" value="Genomic_DNA"/>
</dbReference>
<dbReference type="SUPFAM" id="SSF51306">
    <property type="entry name" value="LexA/Signal peptidase"/>
    <property type="match status" value="1"/>
</dbReference>
<dbReference type="InterPro" id="IPR015927">
    <property type="entry name" value="Peptidase_S24_S26A/B/C"/>
</dbReference>
<evidence type="ECO:0000259" key="4">
    <source>
        <dbReference type="PROSITE" id="PS50943"/>
    </source>
</evidence>
<evidence type="ECO:0000313" key="5">
    <source>
        <dbReference type="EMBL" id="MFC3581103.1"/>
    </source>
</evidence>
<dbReference type="PROSITE" id="PS50943">
    <property type="entry name" value="HTH_CROC1"/>
    <property type="match status" value="1"/>
</dbReference>
<dbReference type="InterPro" id="IPR036286">
    <property type="entry name" value="LexA/Signal_pep-like_sf"/>
</dbReference>
<organism evidence="5 6">
    <name type="scientific">Sphingomonas hylomeconis</name>
    <dbReference type="NCBI Taxonomy" id="1395958"/>
    <lineage>
        <taxon>Bacteria</taxon>
        <taxon>Pseudomonadati</taxon>
        <taxon>Pseudomonadota</taxon>
        <taxon>Alphaproteobacteria</taxon>
        <taxon>Sphingomonadales</taxon>
        <taxon>Sphingomonadaceae</taxon>
        <taxon>Sphingomonas</taxon>
    </lineage>
</organism>
<dbReference type="SMART" id="SM00530">
    <property type="entry name" value="HTH_XRE"/>
    <property type="match status" value="1"/>
</dbReference>
<dbReference type="Gene3D" id="1.10.260.40">
    <property type="entry name" value="lambda repressor-like DNA-binding domains"/>
    <property type="match status" value="1"/>
</dbReference>
<comment type="caution">
    <text evidence="5">The sequence shown here is derived from an EMBL/GenBank/DDBJ whole genome shotgun (WGS) entry which is preliminary data.</text>
</comment>
<sequence length="233" mass="25341">MNKAANILCYGEAMNSPAERLRDAMAARGIDQPALAAAVGCTQGAISQILTGATQRSRFLPDIAMHLHVPLVWLKGDGQDAVPEADALNFSDEAMADQLELVPIASVDQAYGMGATFADDGALVDVQYFPKVWIEQLTHTAPVSLTWARGKGDSMAPTINDNDMVLIDRSERRVEDQDLIWAFTIGDIAMIKRLRIRGDKVTILSDNSDVSDDTAHPDEINIIGRITRVVKPV</sequence>
<dbReference type="SUPFAM" id="SSF47413">
    <property type="entry name" value="lambda repressor-like DNA-binding domains"/>
    <property type="match status" value="1"/>
</dbReference>
<reference evidence="6" key="1">
    <citation type="journal article" date="2019" name="Int. J. Syst. Evol. Microbiol.">
        <title>The Global Catalogue of Microorganisms (GCM) 10K type strain sequencing project: providing services to taxonomists for standard genome sequencing and annotation.</title>
        <authorList>
            <consortium name="The Broad Institute Genomics Platform"/>
            <consortium name="The Broad Institute Genome Sequencing Center for Infectious Disease"/>
            <person name="Wu L."/>
            <person name="Ma J."/>
        </authorList>
    </citation>
    <scope>NUCLEOTIDE SEQUENCE [LARGE SCALE GENOMIC DNA]</scope>
    <source>
        <strain evidence="6">KCTC 42739</strain>
    </source>
</reference>
<accession>A0ABV7SVS9</accession>
<protein>
    <submittedName>
        <fullName evidence="5">XRE family transcriptional regulator</fullName>
    </submittedName>
</protein>
<dbReference type="Pfam" id="PF00717">
    <property type="entry name" value="Peptidase_S24"/>
    <property type="match status" value="1"/>
</dbReference>
<dbReference type="InterPro" id="IPR010982">
    <property type="entry name" value="Lambda_DNA-bd_dom_sf"/>
</dbReference>
<proteinExistence type="predicted"/>
<evidence type="ECO:0000256" key="3">
    <source>
        <dbReference type="ARBA" id="ARBA00023163"/>
    </source>
</evidence>
<dbReference type="InterPro" id="IPR039418">
    <property type="entry name" value="LexA-like"/>
</dbReference>
<keyword evidence="3" id="KW-0804">Transcription</keyword>
<evidence type="ECO:0000256" key="2">
    <source>
        <dbReference type="ARBA" id="ARBA00023125"/>
    </source>
</evidence>
<dbReference type="Gene3D" id="2.10.109.10">
    <property type="entry name" value="Umud Fragment, subunit A"/>
    <property type="match status" value="1"/>
</dbReference>
<dbReference type="PANTHER" id="PTHR40661:SF3">
    <property type="entry name" value="FELS-1 PROPHAGE TRANSCRIPTIONAL REGULATOR"/>
    <property type="match status" value="1"/>
</dbReference>
<evidence type="ECO:0000313" key="6">
    <source>
        <dbReference type="Proteomes" id="UP001595713"/>
    </source>
</evidence>
<keyword evidence="6" id="KW-1185">Reference proteome</keyword>
<dbReference type="CDD" id="cd06529">
    <property type="entry name" value="S24_LexA-like"/>
    <property type="match status" value="1"/>
</dbReference>
<dbReference type="PANTHER" id="PTHR40661">
    <property type="match status" value="1"/>
</dbReference>
<dbReference type="InterPro" id="IPR001387">
    <property type="entry name" value="Cro/C1-type_HTH"/>
</dbReference>
<keyword evidence="2" id="KW-0238">DNA-binding</keyword>
<feature type="domain" description="HTH cro/C1-type" evidence="4">
    <location>
        <begin position="21"/>
        <end position="74"/>
    </location>
</feature>